<gene>
    <name evidence="1" type="ORF">Pla22_42350</name>
</gene>
<dbReference type="Proteomes" id="UP000316598">
    <property type="component" value="Unassembled WGS sequence"/>
</dbReference>
<keyword evidence="2" id="KW-1185">Reference proteome</keyword>
<dbReference type="EMBL" id="SJPI01000002">
    <property type="protein sequence ID" value="TWT51457.1"/>
    <property type="molecule type" value="Genomic_DNA"/>
</dbReference>
<sequence length="104" mass="12435">MTALSRVLECLRIYCGALVTDASRHSRPYIRENDRREFLRKEVPEKFHSQLGMTDTYRCVLKRIRQYTKACVIRVRLGESKMSSRDEFGKCMRRLIRRGIHREV</sequence>
<accession>A0A5C5WLF1</accession>
<name>A0A5C5WLF1_9BACT</name>
<reference evidence="1 2" key="1">
    <citation type="submission" date="2019-02" db="EMBL/GenBank/DDBJ databases">
        <title>Deep-cultivation of Planctomycetes and their phenomic and genomic characterization uncovers novel biology.</title>
        <authorList>
            <person name="Wiegand S."/>
            <person name="Jogler M."/>
            <person name="Boedeker C."/>
            <person name="Pinto D."/>
            <person name="Vollmers J."/>
            <person name="Rivas-Marin E."/>
            <person name="Kohn T."/>
            <person name="Peeters S.H."/>
            <person name="Heuer A."/>
            <person name="Rast P."/>
            <person name="Oberbeckmann S."/>
            <person name="Bunk B."/>
            <person name="Jeske O."/>
            <person name="Meyerdierks A."/>
            <person name="Storesund J.E."/>
            <person name="Kallscheuer N."/>
            <person name="Luecker S."/>
            <person name="Lage O.M."/>
            <person name="Pohl T."/>
            <person name="Merkel B.J."/>
            <person name="Hornburger P."/>
            <person name="Mueller R.-W."/>
            <person name="Bruemmer F."/>
            <person name="Labrenz M."/>
            <person name="Spormann A.M."/>
            <person name="Op Den Camp H."/>
            <person name="Overmann J."/>
            <person name="Amann R."/>
            <person name="Jetten M.S.M."/>
            <person name="Mascher T."/>
            <person name="Medema M.H."/>
            <person name="Devos D.P."/>
            <person name="Kaster A.-K."/>
            <person name="Ovreas L."/>
            <person name="Rohde M."/>
            <person name="Galperin M.Y."/>
            <person name="Jogler C."/>
        </authorList>
    </citation>
    <scope>NUCLEOTIDE SEQUENCE [LARGE SCALE GENOMIC DNA]</scope>
    <source>
        <strain evidence="1 2">Pla22</strain>
    </source>
</reference>
<organism evidence="1 2">
    <name type="scientific">Rubripirellula amarantea</name>
    <dbReference type="NCBI Taxonomy" id="2527999"/>
    <lineage>
        <taxon>Bacteria</taxon>
        <taxon>Pseudomonadati</taxon>
        <taxon>Planctomycetota</taxon>
        <taxon>Planctomycetia</taxon>
        <taxon>Pirellulales</taxon>
        <taxon>Pirellulaceae</taxon>
        <taxon>Rubripirellula</taxon>
    </lineage>
</organism>
<evidence type="ECO:0000313" key="2">
    <source>
        <dbReference type="Proteomes" id="UP000316598"/>
    </source>
</evidence>
<proteinExistence type="predicted"/>
<dbReference type="AlphaFoldDB" id="A0A5C5WLF1"/>
<evidence type="ECO:0000313" key="1">
    <source>
        <dbReference type="EMBL" id="TWT51457.1"/>
    </source>
</evidence>
<comment type="caution">
    <text evidence="1">The sequence shown here is derived from an EMBL/GenBank/DDBJ whole genome shotgun (WGS) entry which is preliminary data.</text>
</comment>
<protein>
    <submittedName>
        <fullName evidence="1">Uncharacterized protein</fullName>
    </submittedName>
</protein>